<dbReference type="InterPro" id="IPR001509">
    <property type="entry name" value="Epimerase_deHydtase"/>
</dbReference>
<sequence>MPRGRWLVTGGAGYIGSHVVRALLRSGRDAVVVDDLSTGTTGRVPPEVDLEPISVLDTAALTSLLERVRPVGVVHLAGKKSPTESVADPLLYARENAGGVVSLLDALRATGGTRVVFSSSCSVYGTPDLDIVGEDAQTVPESPYGESKLYGERVLNAAAAAYGLGVVNLRYFNVVGAAAAELRDTGAYNLVPLVFRALQRGERPRVFGGDYPTPDGTCVRDYVDVRDLADAHVRAAEVLEEDLRTATYNVGRGQGSSVLEVLDVVRTVTGRPLEHDVVERRPGDPARIVGSVERIAHELGWRAQHDLTDMVASAWAADRPSPVDRS</sequence>
<dbReference type="InterPro" id="IPR005886">
    <property type="entry name" value="UDP_G4E"/>
</dbReference>
<evidence type="ECO:0000259" key="12">
    <source>
        <dbReference type="Pfam" id="PF01370"/>
    </source>
</evidence>
<evidence type="ECO:0000256" key="11">
    <source>
        <dbReference type="ARBA" id="ARBA00033067"/>
    </source>
</evidence>
<evidence type="ECO:0000256" key="2">
    <source>
        <dbReference type="ARBA" id="ARBA00001911"/>
    </source>
</evidence>
<evidence type="ECO:0000256" key="4">
    <source>
        <dbReference type="ARBA" id="ARBA00007637"/>
    </source>
</evidence>
<dbReference type="Gene3D" id="3.40.50.720">
    <property type="entry name" value="NAD(P)-binding Rossmann-like Domain"/>
    <property type="match status" value="1"/>
</dbReference>
<evidence type="ECO:0000256" key="3">
    <source>
        <dbReference type="ARBA" id="ARBA00004947"/>
    </source>
</evidence>
<keyword evidence="8 13" id="KW-0413">Isomerase</keyword>
<proteinExistence type="inferred from homology"/>
<dbReference type="Pfam" id="PF01370">
    <property type="entry name" value="Epimerase"/>
    <property type="match status" value="1"/>
</dbReference>
<comment type="catalytic activity">
    <reaction evidence="1">
        <text>UDP-alpha-D-glucose = UDP-alpha-D-galactose</text>
        <dbReference type="Rhea" id="RHEA:22168"/>
        <dbReference type="ChEBI" id="CHEBI:58885"/>
        <dbReference type="ChEBI" id="CHEBI:66914"/>
        <dbReference type="EC" id="5.1.3.2"/>
    </reaction>
</comment>
<keyword evidence="9" id="KW-0119">Carbohydrate metabolism</keyword>
<feature type="domain" description="NAD-dependent epimerase/dehydratase" evidence="12">
    <location>
        <begin position="6"/>
        <end position="251"/>
    </location>
</feature>
<evidence type="ECO:0000313" key="13">
    <source>
        <dbReference type="EMBL" id="MFC4693821.1"/>
    </source>
</evidence>
<accession>A0ABV9LI45</accession>
<evidence type="ECO:0000256" key="7">
    <source>
        <dbReference type="ARBA" id="ARBA00023027"/>
    </source>
</evidence>
<evidence type="ECO:0000313" key="14">
    <source>
        <dbReference type="Proteomes" id="UP001596025"/>
    </source>
</evidence>
<keyword evidence="7" id="KW-0520">NAD</keyword>
<dbReference type="RefSeq" id="WP_387988539.1">
    <property type="nucleotide sequence ID" value="NZ_JBHSGR010000009.1"/>
</dbReference>
<name>A0ABV9LI45_9ACTN</name>
<dbReference type="SUPFAM" id="SSF51735">
    <property type="entry name" value="NAD(P)-binding Rossmann-fold domains"/>
    <property type="match status" value="1"/>
</dbReference>
<dbReference type="InterPro" id="IPR036291">
    <property type="entry name" value="NAD(P)-bd_dom_sf"/>
</dbReference>
<evidence type="ECO:0000256" key="1">
    <source>
        <dbReference type="ARBA" id="ARBA00000083"/>
    </source>
</evidence>
<comment type="cofactor">
    <cofactor evidence="2">
        <name>NAD(+)</name>
        <dbReference type="ChEBI" id="CHEBI:57540"/>
    </cofactor>
</comment>
<dbReference type="Proteomes" id="UP001596025">
    <property type="component" value="Unassembled WGS sequence"/>
</dbReference>
<dbReference type="Gene3D" id="3.90.25.10">
    <property type="entry name" value="UDP-galactose 4-epimerase, domain 1"/>
    <property type="match status" value="1"/>
</dbReference>
<comment type="similarity">
    <text evidence="4">Belongs to the NAD(P)-dependent epimerase/dehydratase family.</text>
</comment>
<dbReference type="PANTHER" id="PTHR43725">
    <property type="entry name" value="UDP-GLUCOSE 4-EPIMERASE"/>
    <property type="match status" value="1"/>
</dbReference>
<protein>
    <recommendedName>
        <fullName evidence="6">UDP-glucose 4-epimerase</fullName>
        <ecNumber evidence="5">5.1.3.2</ecNumber>
    </recommendedName>
    <alternativeName>
        <fullName evidence="11">Galactowaldenase</fullName>
    </alternativeName>
    <alternativeName>
        <fullName evidence="10">UDP-galactose 4-epimerase</fullName>
    </alternativeName>
</protein>
<keyword evidence="14" id="KW-1185">Reference proteome</keyword>
<comment type="pathway">
    <text evidence="3">Carbohydrate metabolism; galactose metabolism.</text>
</comment>
<evidence type="ECO:0000256" key="9">
    <source>
        <dbReference type="ARBA" id="ARBA00023277"/>
    </source>
</evidence>
<evidence type="ECO:0000256" key="10">
    <source>
        <dbReference type="ARBA" id="ARBA00031367"/>
    </source>
</evidence>
<evidence type="ECO:0000256" key="6">
    <source>
        <dbReference type="ARBA" id="ARBA00018569"/>
    </source>
</evidence>
<gene>
    <name evidence="13" type="primary">galE</name>
    <name evidence="13" type="ORF">ACFO3M_10535</name>
</gene>
<organism evidence="13 14">
    <name type="scientific">Geodermatophilus arenarius</name>
    <dbReference type="NCBI Taxonomy" id="1137990"/>
    <lineage>
        <taxon>Bacteria</taxon>
        <taxon>Bacillati</taxon>
        <taxon>Actinomycetota</taxon>
        <taxon>Actinomycetes</taxon>
        <taxon>Geodermatophilales</taxon>
        <taxon>Geodermatophilaceae</taxon>
        <taxon>Geodermatophilus</taxon>
    </lineage>
</organism>
<comment type="caution">
    <text evidence="13">The sequence shown here is derived from an EMBL/GenBank/DDBJ whole genome shotgun (WGS) entry which is preliminary data.</text>
</comment>
<evidence type="ECO:0000256" key="5">
    <source>
        <dbReference type="ARBA" id="ARBA00013189"/>
    </source>
</evidence>
<dbReference type="GO" id="GO:0003978">
    <property type="term" value="F:UDP-glucose 4-epimerase activity"/>
    <property type="evidence" value="ECO:0007669"/>
    <property type="project" value="UniProtKB-EC"/>
</dbReference>
<dbReference type="EMBL" id="JBHSGR010000009">
    <property type="protein sequence ID" value="MFC4693821.1"/>
    <property type="molecule type" value="Genomic_DNA"/>
</dbReference>
<dbReference type="NCBIfam" id="TIGR01179">
    <property type="entry name" value="galE"/>
    <property type="match status" value="1"/>
</dbReference>
<dbReference type="PANTHER" id="PTHR43725:SF53">
    <property type="entry name" value="UDP-ARABINOSE 4-EPIMERASE 1"/>
    <property type="match status" value="1"/>
</dbReference>
<evidence type="ECO:0000256" key="8">
    <source>
        <dbReference type="ARBA" id="ARBA00023235"/>
    </source>
</evidence>
<reference evidence="14" key="1">
    <citation type="journal article" date="2019" name="Int. J. Syst. Evol. Microbiol.">
        <title>The Global Catalogue of Microorganisms (GCM) 10K type strain sequencing project: providing services to taxonomists for standard genome sequencing and annotation.</title>
        <authorList>
            <consortium name="The Broad Institute Genomics Platform"/>
            <consortium name="The Broad Institute Genome Sequencing Center for Infectious Disease"/>
            <person name="Wu L."/>
            <person name="Ma J."/>
        </authorList>
    </citation>
    <scope>NUCLEOTIDE SEQUENCE [LARGE SCALE GENOMIC DNA]</scope>
    <source>
        <strain evidence="14">CCUG 62763</strain>
    </source>
</reference>
<dbReference type="EC" id="5.1.3.2" evidence="5"/>